<dbReference type="EMBL" id="GBXM01055698">
    <property type="protein sequence ID" value="JAH52879.1"/>
    <property type="molecule type" value="Transcribed_RNA"/>
</dbReference>
<accession>A0A0E9TGU1</accession>
<sequence length="35" mass="4142">MKERKKKNNNTQLVAKVLDSTNSRENRRAFLKPLL</sequence>
<dbReference type="AlphaFoldDB" id="A0A0E9TGU1"/>
<name>A0A0E9TGU1_ANGAN</name>
<reference evidence="1" key="2">
    <citation type="journal article" date="2015" name="Fish Shellfish Immunol.">
        <title>Early steps in the European eel (Anguilla anguilla)-Vibrio vulnificus interaction in the gills: Role of the RtxA13 toxin.</title>
        <authorList>
            <person name="Callol A."/>
            <person name="Pajuelo D."/>
            <person name="Ebbesson L."/>
            <person name="Teles M."/>
            <person name="MacKenzie S."/>
            <person name="Amaro C."/>
        </authorList>
    </citation>
    <scope>NUCLEOTIDE SEQUENCE</scope>
</reference>
<organism evidence="1">
    <name type="scientific">Anguilla anguilla</name>
    <name type="common">European freshwater eel</name>
    <name type="synonym">Muraena anguilla</name>
    <dbReference type="NCBI Taxonomy" id="7936"/>
    <lineage>
        <taxon>Eukaryota</taxon>
        <taxon>Metazoa</taxon>
        <taxon>Chordata</taxon>
        <taxon>Craniata</taxon>
        <taxon>Vertebrata</taxon>
        <taxon>Euteleostomi</taxon>
        <taxon>Actinopterygii</taxon>
        <taxon>Neopterygii</taxon>
        <taxon>Teleostei</taxon>
        <taxon>Anguilliformes</taxon>
        <taxon>Anguillidae</taxon>
        <taxon>Anguilla</taxon>
    </lineage>
</organism>
<evidence type="ECO:0000313" key="1">
    <source>
        <dbReference type="EMBL" id="JAH52879.1"/>
    </source>
</evidence>
<protein>
    <submittedName>
        <fullName evidence="1">Uncharacterized protein</fullName>
    </submittedName>
</protein>
<proteinExistence type="predicted"/>
<reference evidence="1" key="1">
    <citation type="submission" date="2014-11" db="EMBL/GenBank/DDBJ databases">
        <authorList>
            <person name="Amaro Gonzalez C."/>
        </authorList>
    </citation>
    <scope>NUCLEOTIDE SEQUENCE</scope>
</reference>